<dbReference type="GO" id="GO:0015035">
    <property type="term" value="F:protein-disulfide reductase activity"/>
    <property type="evidence" value="ECO:0007669"/>
    <property type="project" value="TreeGrafter"/>
</dbReference>
<evidence type="ECO:0000313" key="4">
    <source>
        <dbReference type="Proteomes" id="UP000245870"/>
    </source>
</evidence>
<dbReference type="PANTHER" id="PTHR32234:SF0">
    <property type="entry name" value="THIOL:DISULFIDE INTERCHANGE PROTEIN DSBD"/>
    <property type="match status" value="1"/>
</dbReference>
<protein>
    <submittedName>
        <fullName evidence="3">Thiol:disulfide interchange protein DsbD</fullName>
    </submittedName>
</protein>
<reference evidence="3 4" key="1">
    <citation type="submission" date="2018-05" db="EMBL/GenBank/DDBJ databases">
        <title>Genomic Encyclopedia of Type Strains, Phase IV (KMG-IV): sequencing the most valuable type-strain genomes for metagenomic binning, comparative biology and taxonomic classification.</title>
        <authorList>
            <person name="Goeker M."/>
        </authorList>
    </citation>
    <scope>NUCLEOTIDE SEQUENCE [LARGE SCALE GENOMIC DNA]</scope>
    <source>
        <strain evidence="3 4">DSM 100333</strain>
    </source>
</reference>
<feature type="signal peptide" evidence="1">
    <location>
        <begin position="1"/>
        <end position="19"/>
    </location>
</feature>
<proteinExistence type="predicted"/>
<dbReference type="OrthoDB" id="767251at2"/>
<dbReference type="AlphaFoldDB" id="A0A2U0U4Z1"/>
<dbReference type="InterPro" id="IPR028250">
    <property type="entry name" value="DsbDN"/>
</dbReference>
<evidence type="ECO:0000259" key="2">
    <source>
        <dbReference type="Pfam" id="PF11412"/>
    </source>
</evidence>
<keyword evidence="1" id="KW-0732">Signal</keyword>
<keyword evidence="4" id="KW-1185">Reference proteome</keyword>
<dbReference type="InterPro" id="IPR036929">
    <property type="entry name" value="DsbDN_sf"/>
</dbReference>
<dbReference type="Proteomes" id="UP000245870">
    <property type="component" value="Unassembled WGS sequence"/>
</dbReference>
<dbReference type="Gene3D" id="2.60.40.1250">
    <property type="entry name" value="Thiol:disulfide interchange protein DsbD, N-terminal domain"/>
    <property type="match status" value="1"/>
</dbReference>
<evidence type="ECO:0000313" key="3">
    <source>
        <dbReference type="EMBL" id="PVX52685.1"/>
    </source>
</evidence>
<evidence type="ECO:0000256" key="1">
    <source>
        <dbReference type="SAM" id="SignalP"/>
    </source>
</evidence>
<dbReference type="EMBL" id="QENY01000014">
    <property type="protein sequence ID" value="PVX52685.1"/>
    <property type="molecule type" value="Genomic_DNA"/>
</dbReference>
<sequence>MKKLFLTILTLVSATIVMAQNDAIKFTSEIVTTPCGKTAIVFKGSIAPGWHVYSTDLKEGGPVSASFKATKLDGVELVGKLKAVGHEIDKFDNMFEMQVRYFENEVKFVQVIRFTKPTYSIEANLNYGSCNDKTCLPPAQVIFKQQGNAPKITGKTCHKEGCNDKQRCKQKEDSKCGKCKNK</sequence>
<dbReference type="GO" id="GO:0045454">
    <property type="term" value="P:cell redox homeostasis"/>
    <property type="evidence" value="ECO:0007669"/>
    <property type="project" value="TreeGrafter"/>
</dbReference>
<gene>
    <name evidence="3" type="ORF">C7379_11432</name>
</gene>
<name>A0A2U0U4Z1_9BACT</name>
<organism evidence="3 4">
    <name type="scientific">Hallella colorans</name>
    <dbReference type="NCBI Taxonomy" id="1703337"/>
    <lineage>
        <taxon>Bacteria</taxon>
        <taxon>Pseudomonadati</taxon>
        <taxon>Bacteroidota</taxon>
        <taxon>Bacteroidia</taxon>
        <taxon>Bacteroidales</taxon>
        <taxon>Prevotellaceae</taxon>
        <taxon>Hallella</taxon>
    </lineage>
</organism>
<dbReference type="Pfam" id="PF11412">
    <property type="entry name" value="DsbD_N"/>
    <property type="match status" value="1"/>
</dbReference>
<feature type="domain" description="Thiol:disulfide interchange protein DsbD N-terminal" evidence="2">
    <location>
        <begin position="28"/>
        <end position="144"/>
    </location>
</feature>
<dbReference type="RefSeq" id="WP_116616816.1">
    <property type="nucleotide sequence ID" value="NZ_QENY01000014.1"/>
</dbReference>
<feature type="chain" id="PRO_5015692983" evidence="1">
    <location>
        <begin position="20"/>
        <end position="182"/>
    </location>
</feature>
<comment type="caution">
    <text evidence="3">The sequence shown here is derived from an EMBL/GenBank/DDBJ whole genome shotgun (WGS) entry which is preliminary data.</text>
</comment>
<dbReference type="PANTHER" id="PTHR32234">
    <property type="entry name" value="THIOL:DISULFIDE INTERCHANGE PROTEIN DSBD"/>
    <property type="match status" value="1"/>
</dbReference>
<accession>A0A2U0U4Z1</accession>